<reference evidence="9" key="1">
    <citation type="submission" date="2021-06" db="EMBL/GenBank/DDBJ databases">
        <title>Complete genome sequence of Nocardioides sp. G188.</title>
        <authorList>
            <person name="Im W.-T."/>
        </authorList>
    </citation>
    <scope>NUCLEOTIDE SEQUENCE</scope>
    <source>
        <strain evidence="9">G188</strain>
    </source>
</reference>
<comment type="catalytic activity">
    <reaction evidence="1 7">
        <text>6-phospho-D-glucono-1,5-lactone + H2O = 6-phospho-D-gluconate + H(+)</text>
        <dbReference type="Rhea" id="RHEA:12556"/>
        <dbReference type="ChEBI" id="CHEBI:15377"/>
        <dbReference type="ChEBI" id="CHEBI:15378"/>
        <dbReference type="ChEBI" id="CHEBI:57955"/>
        <dbReference type="ChEBI" id="CHEBI:58759"/>
        <dbReference type="EC" id="3.1.1.31"/>
    </reaction>
</comment>
<sequence length="248" mass="25870">MTDPEIETFPSPDALAAAVAGRLVVRLAAIQAAGRTPSIALTGGTVAVKIHQAVVTATEGHEDVDWGNVDIWWGDERYLPEEDPERNAGQAWDAMLSHLDVSPGRVHEMPASDGPHDSVQEAAEAYGETLRSRGGEGFDVVMLGLGPDGHVASLFPGSAQLDVRDAVAVAVTDSPKPPPERVSLTFGALNRTAEVWFVVTGTGKAGAVAQALATGDDAADVHDLPAVGVHGRDATVWFLDEEAASKLG</sequence>
<dbReference type="AlphaFoldDB" id="A0A975Y1J2"/>
<evidence type="ECO:0000256" key="6">
    <source>
        <dbReference type="ARBA" id="ARBA00020337"/>
    </source>
</evidence>
<feature type="domain" description="Glucosamine/galactosamine-6-phosphate isomerase" evidence="8">
    <location>
        <begin position="11"/>
        <end position="237"/>
    </location>
</feature>
<dbReference type="EMBL" id="CP077062">
    <property type="protein sequence ID" value="QWZ09575.1"/>
    <property type="molecule type" value="Genomic_DNA"/>
</dbReference>
<evidence type="ECO:0000256" key="4">
    <source>
        <dbReference type="ARBA" id="ARBA00010662"/>
    </source>
</evidence>
<dbReference type="Proteomes" id="UP000683575">
    <property type="component" value="Chromosome"/>
</dbReference>
<accession>A0A975Y1J2</accession>
<evidence type="ECO:0000256" key="2">
    <source>
        <dbReference type="ARBA" id="ARBA00002681"/>
    </source>
</evidence>
<evidence type="ECO:0000256" key="1">
    <source>
        <dbReference type="ARBA" id="ARBA00000832"/>
    </source>
</evidence>
<name>A0A975Y1J2_9ACTN</name>
<dbReference type="EC" id="3.1.1.31" evidence="5 7"/>
<proteinExistence type="inferred from homology"/>
<keyword evidence="10" id="KW-1185">Reference proteome</keyword>
<dbReference type="GO" id="GO:0017057">
    <property type="term" value="F:6-phosphogluconolactonase activity"/>
    <property type="evidence" value="ECO:0007669"/>
    <property type="project" value="UniProtKB-UniRule"/>
</dbReference>
<evidence type="ECO:0000313" key="9">
    <source>
        <dbReference type="EMBL" id="QWZ09575.1"/>
    </source>
</evidence>
<dbReference type="KEGG" id="nps:KRR39_07440"/>
<dbReference type="Pfam" id="PF01182">
    <property type="entry name" value="Glucosamine_iso"/>
    <property type="match status" value="1"/>
</dbReference>
<evidence type="ECO:0000313" key="10">
    <source>
        <dbReference type="Proteomes" id="UP000683575"/>
    </source>
</evidence>
<dbReference type="GO" id="GO:0006098">
    <property type="term" value="P:pentose-phosphate shunt"/>
    <property type="evidence" value="ECO:0007669"/>
    <property type="project" value="InterPro"/>
</dbReference>
<dbReference type="GO" id="GO:0005975">
    <property type="term" value="P:carbohydrate metabolic process"/>
    <property type="evidence" value="ECO:0007669"/>
    <property type="project" value="UniProtKB-UniRule"/>
</dbReference>
<organism evidence="9 10">
    <name type="scientific">Nocardioides panacis</name>
    <dbReference type="NCBI Taxonomy" id="2849501"/>
    <lineage>
        <taxon>Bacteria</taxon>
        <taxon>Bacillati</taxon>
        <taxon>Actinomycetota</taxon>
        <taxon>Actinomycetes</taxon>
        <taxon>Propionibacteriales</taxon>
        <taxon>Nocardioidaceae</taxon>
        <taxon>Nocardioides</taxon>
    </lineage>
</organism>
<dbReference type="RefSeq" id="WP_216941421.1">
    <property type="nucleotide sequence ID" value="NZ_CP077062.1"/>
</dbReference>
<comment type="function">
    <text evidence="2 7">Hydrolysis of 6-phosphogluconolactone to 6-phosphogluconate.</text>
</comment>
<dbReference type="PANTHER" id="PTHR11054">
    <property type="entry name" value="6-PHOSPHOGLUCONOLACTONASE"/>
    <property type="match status" value="1"/>
</dbReference>
<comment type="pathway">
    <text evidence="3 7">Carbohydrate degradation; pentose phosphate pathway; D-ribulose 5-phosphate from D-glucose 6-phosphate (oxidative stage): step 2/3.</text>
</comment>
<protein>
    <recommendedName>
        <fullName evidence="6 7">6-phosphogluconolactonase</fullName>
        <shortName evidence="7">6PGL</shortName>
        <ecNumber evidence="5 7">3.1.1.31</ecNumber>
    </recommendedName>
</protein>
<evidence type="ECO:0000256" key="5">
    <source>
        <dbReference type="ARBA" id="ARBA00013198"/>
    </source>
</evidence>
<dbReference type="InterPro" id="IPR006148">
    <property type="entry name" value="Glc/Gal-6P_isomerase"/>
</dbReference>
<dbReference type="PANTHER" id="PTHR11054:SF0">
    <property type="entry name" value="6-PHOSPHOGLUCONOLACTONASE"/>
    <property type="match status" value="1"/>
</dbReference>
<dbReference type="InterPro" id="IPR005900">
    <property type="entry name" value="6-phosphogluconolactonase_DevB"/>
</dbReference>
<evidence type="ECO:0000256" key="7">
    <source>
        <dbReference type="RuleBase" id="RU365095"/>
    </source>
</evidence>
<gene>
    <name evidence="7 9" type="primary">pgl</name>
    <name evidence="9" type="ORF">KRR39_07440</name>
</gene>
<dbReference type="InterPro" id="IPR039104">
    <property type="entry name" value="6PGL"/>
</dbReference>
<comment type="similarity">
    <text evidence="4 7">Belongs to the glucosamine/galactosamine-6-phosphate isomerase family. 6-phosphogluconolactonase subfamily.</text>
</comment>
<evidence type="ECO:0000259" key="8">
    <source>
        <dbReference type="Pfam" id="PF01182"/>
    </source>
</evidence>
<dbReference type="NCBIfam" id="TIGR01198">
    <property type="entry name" value="pgl"/>
    <property type="match status" value="1"/>
</dbReference>
<dbReference type="CDD" id="cd01400">
    <property type="entry name" value="6PGL"/>
    <property type="match status" value="1"/>
</dbReference>
<evidence type="ECO:0000256" key="3">
    <source>
        <dbReference type="ARBA" id="ARBA00004961"/>
    </source>
</evidence>
<keyword evidence="7 9" id="KW-0378">Hydrolase</keyword>